<gene>
    <name evidence="1" type="ORF">JW592_27960</name>
</gene>
<reference evidence="1 2" key="1">
    <citation type="submission" date="2021-02" db="EMBL/GenBank/DDBJ databases">
        <title>Streptomyces spirodelae sp. nov., isolated from duckweed.</title>
        <authorList>
            <person name="Saimee Y."/>
            <person name="Duangmal K."/>
        </authorList>
    </citation>
    <scope>NUCLEOTIDE SEQUENCE [LARGE SCALE GENOMIC DNA]</scope>
    <source>
        <strain evidence="1 2">DW4-2</strain>
    </source>
</reference>
<evidence type="ECO:0000313" key="1">
    <source>
        <dbReference type="EMBL" id="MBO8189258.1"/>
    </source>
</evidence>
<dbReference type="RefSeq" id="WP_209268025.1">
    <property type="nucleotide sequence ID" value="NZ_JAFFZN010000032.1"/>
</dbReference>
<evidence type="ECO:0008006" key="3">
    <source>
        <dbReference type="Google" id="ProtNLM"/>
    </source>
</evidence>
<proteinExistence type="predicted"/>
<sequence>MPGRAVRAGDVREALQRCAIAACLALSERYFAFGTVEGRRGVPLDFAQMFAARRTDVWGKWRSLPRPEYELVGRLWQALKQEGDLAQPETFREAALEYAVAPAALFKIPETSNADEAHWLVACHAQEPLTLAEHLVQEAEGYRASLEAPLPTAGEGLWSFGRDRLYTVEIPASEKNAFVSPVRLHTEPFLKEAHLPRRAVMERVVGQAAAWPETFGWKPGLLQGFFDRLTDAYGRTAAELRLPAGAMTLLNAPTGVGKSVLMRDAAHLLAASGQGPVLIVVGRIREGLNTAEQLAADNGMVEETACAVQDAAERAGKPLRVVPWVASSSIDDQATLAFAQGREGRFERFASGCEMTGWQVDGPRLDRTTLPCTRLEWVDGPVEPEGGGKHLCPRMGICQRFEHIRQAAEADIIVTNHLNLIRGRCKVPVEVDGERVVSNMSVLEFVLRRCRVVIIDEVDAFQSTWCTYGAQEFTLISRGRGHAGRLEEVDRHRGGLSALENLLVTGPLMEARRLSETFLDNILTGHLYLESEQERQNRPGSGWYMVGKKDAELCRTLTGASADAEVTEDVHQAYLALFPGERTSAELPEGWQPLADQIGQALAGKIPGTHRSRKLAVFKDSIAHILAEAPFNVPASQRAALVNDLLVRAWLGALHNELHTLKWSVLPLLGQLNAATDLVSTMGLITRDEPIPYGPLGQNLYGFKLDKNASGTGRLSLQSLSGDPHTSTVRLGDTVALATAGVRRSVLGLSATAFFPRAALQHVHTLPAYVMTDATDGAVTAHAGSVSATDAGWQPIAIGGVEERRKPSELRTLAERLWHTRMSSHLEKVARHDPRRELALLAGNSYFHAEVMAAGIAAACGRPEWVAVLVSNNQGSSTRAVTLPEGVVRVTIDQLEDLPATHPRVKVICAPISVVSRGLNILIPHTDRSALASVWVGVRPITHLHEPAVMYASINACGIAAGTLSPDPAAMLASQRIAAIRHRERLLRTDPRFSLMPKFLKTEILAGILVELIQLAGRARRGGTPVELYLVDHAFFNQQLGCDFPRLLRAYYGQLDTSEQDLLRRVYGSTLTAWLDLAHSEDLLPNPVTLIPAPNGDDQGPE</sequence>
<keyword evidence="2" id="KW-1185">Reference proteome</keyword>
<accession>A0ABS3X1Q3</accession>
<dbReference type="EMBL" id="JAFFZN010000032">
    <property type="protein sequence ID" value="MBO8189258.1"/>
    <property type="molecule type" value="Genomic_DNA"/>
</dbReference>
<comment type="caution">
    <text evidence="1">The sequence shown here is derived from an EMBL/GenBank/DDBJ whole genome shotgun (WGS) entry which is preliminary data.</text>
</comment>
<dbReference type="SUPFAM" id="SSF52540">
    <property type="entry name" value="P-loop containing nucleoside triphosphate hydrolases"/>
    <property type="match status" value="1"/>
</dbReference>
<evidence type="ECO:0000313" key="2">
    <source>
        <dbReference type="Proteomes" id="UP001518976"/>
    </source>
</evidence>
<organism evidence="1 2">
    <name type="scientific">Streptomyces spirodelae</name>
    <dbReference type="NCBI Taxonomy" id="2812904"/>
    <lineage>
        <taxon>Bacteria</taxon>
        <taxon>Bacillati</taxon>
        <taxon>Actinomycetota</taxon>
        <taxon>Actinomycetes</taxon>
        <taxon>Kitasatosporales</taxon>
        <taxon>Streptomycetaceae</taxon>
        <taxon>Streptomyces</taxon>
    </lineage>
</organism>
<protein>
    <recommendedName>
        <fullName evidence="3">AAA+ ATPase domain-containing protein</fullName>
    </recommendedName>
</protein>
<dbReference type="InterPro" id="IPR027417">
    <property type="entry name" value="P-loop_NTPase"/>
</dbReference>
<name>A0ABS3X1Q3_9ACTN</name>
<dbReference type="Proteomes" id="UP001518976">
    <property type="component" value="Unassembled WGS sequence"/>
</dbReference>